<accession>A0A9W8RPU8</accession>
<reference evidence="3" key="1">
    <citation type="submission" date="2022-09" db="EMBL/GenBank/DDBJ databases">
        <title>Fusarium specimens isolated from Avocado Roots.</title>
        <authorList>
            <person name="Stajich J."/>
            <person name="Roper C."/>
            <person name="Heimlech-Rivalta G."/>
        </authorList>
    </citation>
    <scope>NUCLEOTIDE SEQUENCE</scope>
    <source>
        <strain evidence="3">CF00136</strain>
    </source>
</reference>
<comment type="caution">
    <text evidence="3">The sequence shown here is derived from an EMBL/GenBank/DDBJ whole genome shotgun (WGS) entry which is preliminary data.</text>
</comment>
<dbReference type="InterPro" id="IPR050987">
    <property type="entry name" value="AtrR-like"/>
</dbReference>
<dbReference type="AlphaFoldDB" id="A0A9W8RPU8"/>
<dbReference type="OrthoDB" id="103819at2759"/>
<dbReference type="Proteomes" id="UP001152049">
    <property type="component" value="Unassembled WGS sequence"/>
</dbReference>
<feature type="region of interest" description="Disordered" evidence="2">
    <location>
        <begin position="213"/>
        <end position="240"/>
    </location>
</feature>
<keyword evidence="4" id="KW-1185">Reference proteome</keyword>
<name>A0A9W8RPU8_9HYPO</name>
<evidence type="ECO:0000313" key="4">
    <source>
        <dbReference type="Proteomes" id="UP001152049"/>
    </source>
</evidence>
<gene>
    <name evidence="3" type="ORF">NW762_013138</name>
</gene>
<dbReference type="PANTHER" id="PTHR46910:SF5">
    <property type="entry name" value="ZN(II)2CYS6 TRANSCRIPTION FACTOR (EUROFUNG)"/>
    <property type="match status" value="1"/>
</dbReference>
<dbReference type="CDD" id="cd12148">
    <property type="entry name" value="fungal_TF_MHR"/>
    <property type="match status" value="1"/>
</dbReference>
<keyword evidence="1" id="KW-0539">Nucleus</keyword>
<sequence length="316" mass="35171">MFPLCIEVSNLQGRIYDEIYSPGSLAQPESVRTAQAKALVEEAKKLMQIEDEMQIKHNQEFTRVFGPGLIELMWRAERVSSLSTLTLIYRSIPPGKASSSVFCNECIESARDALKEHEKCINLLADEELRSSSYELYINWVLLQTPFTPFIVVFCHMIETSDSTDIYYLENVVKSLQSASSTSHYTVCQKQLSIFKALYDVAMKYFDVKKRTPSNNAHQSDSTVIGGLPGERNDGLGVSDTRQNGVAVEMERAHVTGSLSSEYLDQSFGVLGGSTGNSLAQPSSVLGEFSMEMDPPGAELATWFYTNQMMSMLDDA</sequence>
<evidence type="ECO:0000256" key="1">
    <source>
        <dbReference type="ARBA" id="ARBA00023242"/>
    </source>
</evidence>
<dbReference type="PANTHER" id="PTHR46910">
    <property type="entry name" value="TRANSCRIPTION FACTOR PDR1"/>
    <property type="match status" value="1"/>
</dbReference>
<dbReference type="EMBL" id="JAOQAZ010000039">
    <property type="protein sequence ID" value="KAJ4247463.1"/>
    <property type="molecule type" value="Genomic_DNA"/>
</dbReference>
<protein>
    <submittedName>
        <fullName evidence="3">Uncharacterized protein</fullName>
    </submittedName>
</protein>
<feature type="compositionally biased region" description="Polar residues" evidence="2">
    <location>
        <begin position="213"/>
        <end position="223"/>
    </location>
</feature>
<evidence type="ECO:0000256" key="2">
    <source>
        <dbReference type="SAM" id="MobiDB-lite"/>
    </source>
</evidence>
<evidence type="ECO:0000313" key="3">
    <source>
        <dbReference type="EMBL" id="KAJ4247463.1"/>
    </source>
</evidence>
<dbReference type="GO" id="GO:0003700">
    <property type="term" value="F:DNA-binding transcription factor activity"/>
    <property type="evidence" value="ECO:0007669"/>
    <property type="project" value="InterPro"/>
</dbReference>
<organism evidence="3 4">
    <name type="scientific">Fusarium torreyae</name>
    <dbReference type="NCBI Taxonomy" id="1237075"/>
    <lineage>
        <taxon>Eukaryota</taxon>
        <taxon>Fungi</taxon>
        <taxon>Dikarya</taxon>
        <taxon>Ascomycota</taxon>
        <taxon>Pezizomycotina</taxon>
        <taxon>Sordariomycetes</taxon>
        <taxon>Hypocreomycetidae</taxon>
        <taxon>Hypocreales</taxon>
        <taxon>Nectriaceae</taxon>
        <taxon>Fusarium</taxon>
    </lineage>
</organism>
<proteinExistence type="predicted"/>